<feature type="compositionally biased region" description="Polar residues" evidence="9">
    <location>
        <begin position="527"/>
        <end position="536"/>
    </location>
</feature>
<dbReference type="InterPro" id="IPR009057">
    <property type="entry name" value="Homeodomain-like_sf"/>
</dbReference>
<feature type="region of interest" description="Disordered" evidence="9">
    <location>
        <begin position="526"/>
        <end position="564"/>
    </location>
</feature>
<evidence type="ECO:0000256" key="2">
    <source>
        <dbReference type="ARBA" id="ARBA00022473"/>
    </source>
</evidence>
<proteinExistence type="predicted"/>
<dbReference type="PROSITE" id="PS51818">
    <property type="entry name" value="HOMEO_PROSPERO"/>
    <property type="match status" value="1"/>
</dbReference>
<evidence type="ECO:0000256" key="6">
    <source>
        <dbReference type="ARBA" id="ARBA00023163"/>
    </source>
</evidence>
<dbReference type="GO" id="GO:0000978">
    <property type="term" value="F:RNA polymerase II cis-regulatory region sequence-specific DNA binding"/>
    <property type="evidence" value="ECO:0007669"/>
    <property type="project" value="TreeGrafter"/>
</dbReference>
<dbReference type="Pfam" id="PF05044">
    <property type="entry name" value="HPD"/>
    <property type="match status" value="1"/>
</dbReference>
<dbReference type="GO" id="GO:0048468">
    <property type="term" value="P:cell development"/>
    <property type="evidence" value="ECO:0007669"/>
    <property type="project" value="UniProtKB-ARBA"/>
</dbReference>
<dbReference type="FunFam" id="1.10.10.500:FF:000002">
    <property type="entry name" value="Prospero homeobox 3"/>
    <property type="match status" value="1"/>
</dbReference>
<feature type="region of interest" description="Disordered" evidence="9">
    <location>
        <begin position="619"/>
        <end position="639"/>
    </location>
</feature>
<feature type="compositionally biased region" description="Low complexity" evidence="9">
    <location>
        <begin position="213"/>
        <end position="242"/>
    </location>
</feature>
<evidence type="ECO:0000256" key="5">
    <source>
        <dbReference type="ARBA" id="ARBA00023155"/>
    </source>
</evidence>
<keyword evidence="2" id="KW-0217">Developmental protein</keyword>
<feature type="region of interest" description="Disordered" evidence="9">
    <location>
        <begin position="100"/>
        <end position="358"/>
    </location>
</feature>
<dbReference type="AlphaFoldDB" id="A0A087TGX3"/>
<dbReference type="InterPro" id="IPR039350">
    <property type="entry name" value="Prospero_homeodomain"/>
</dbReference>
<feature type="non-terminal residue" evidence="11">
    <location>
        <position position="982"/>
    </location>
</feature>
<keyword evidence="5" id="KW-0371">Homeobox</keyword>
<accession>A0A087TGX3</accession>
<evidence type="ECO:0000256" key="9">
    <source>
        <dbReference type="SAM" id="MobiDB-lite"/>
    </source>
</evidence>
<gene>
    <name evidence="11" type="ORF">X975_25074</name>
</gene>
<keyword evidence="12" id="KW-1185">Reference proteome</keyword>
<feature type="region of interest" description="Disordered" evidence="9">
    <location>
        <begin position="1"/>
        <end position="65"/>
    </location>
</feature>
<keyword evidence="6" id="KW-0804">Transcription</keyword>
<dbReference type="Gene3D" id="1.10.10.500">
    <property type="entry name" value="Homeo-prospero domain"/>
    <property type="match status" value="1"/>
</dbReference>
<keyword evidence="7" id="KW-0539">Nucleus</keyword>
<dbReference type="GO" id="GO:0010001">
    <property type="term" value="P:glial cell differentiation"/>
    <property type="evidence" value="ECO:0007669"/>
    <property type="project" value="UniProtKB-ARBA"/>
</dbReference>
<keyword evidence="3" id="KW-0805">Transcription regulation</keyword>
<dbReference type="OrthoDB" id="10038576at2759"/>
<feature type="compositionally biased region" description="Acidic residues" evidence="9">
    <location>
        <begin position="333"/>
        <end position="343"/>
    </location>
</feature>
<feature type="compositionally biased region" description="Low complexity" evidence="9">
    <location>
        <begin position="148"/>
        <end position="158"/>
    </location>
</feature>
<evidence type="ECO:0000256" key="1">
    <source>
        <dbReference type="ARBA" id="ARBA00004123"/>
    </source>
</evidence>
<dbReference type="EMBL" id="KK115172">
    <property type="protein sequence ID" value="KFM64362.1"/>
    <property type="molecule type" value="Genomic_DNA"/>
</dbReference>
<evidence type="ECO:0000259" key="10">
    <source>
        <dbReference type="PROSITE" id="PS51818"/>
    </source>
</evidence>
<feature type="compositionally biased region" description="Polar residues" evidence="9">
    <location>
        <begin position="40"/>
        <end position="52"/>
    </location>
</feature>
<dbReference type="SUPFAM" id="SSF46689">
    <property type="entry name" value="Homeodomain-like"/>
    <property type="match status" value="1"/>
</dbReference>
<dbReference type="InterPro" id="IPR037131">
    <property type="entry name" value="Homeo_prospero_dom_sf"/>
</dbReference>
<feature type="compositionally biased region" description="Low complexity" evidence="9">
    <location>
        <begin position="183"/>
        <end position="196"/>
    </location>
</feature>
<dbReference type="GO" id="GO:0000981">
    <property type="term" value="F:DNA-binding transcription factor activity, RNA polymerase II-specific"/>
    <property type="evidence" value="ECO:0007669"/>
    <property type="project" value="TreeGrafter"/>
</dbReference>
<evidence type="ECO:0000256" key="7">
    <source>
        <dbReference type="ARBA" id="ARBA00023242"/>
    </source>
</evidence>
<feature type="compositionally biased region" description="Polar residues" evidence="9">
    <location>
        <begin position="280"/>
        <end position="305"/>
    </location>
</feature>
<feature type="region of interest" description="Disordered" evidence="9">
    <location>
        <begin position="387"/>
        <end position="439"/>
    </location>
</feature>
<dbReference type="GO" id="GO:0005634">
    <property type="term" value="C:nucleus"/>
    <property type="evidence" value="ECO:0007669"/>
    <property type="project" value="UniProtKB-SubCell"/>
</dbReference>
<dbReference type="STRING" id="407821.A0A087TGX3"/>
<feature type="compositionally biased region" description="Low complexity" evidence="9">
    <location>
        <begin position="619"/>
        <end position="634"/>
    </location>
</feature>
<feature type="domain" description="Prospero" evidence="10">
    <location>
        <begin position="824"/>
        <end position="982"/>
    </location>
</feature>
<feature type="compositionally biased region" description="Basic and acidic residues" evidence="9">
    <location>
        <begin position="417"/>
        <end position="431"/>
    </location>
</feature>
<evidence type="ECO:0000313" key="12">
    <source>
        <dbReference type="Proteomes" id="UP000054359"/>
    </source>
</evidence>
<name>A0A087TGX3_STEMI</name>
<feature type="compositionally biased region" description="Basic and acidic residues" evidence="9">
    <location>
        <begin position="171"/>
        <end position="182"/>
    </location>
</feature>
<dbReference type="InterPro" id="IPR023082">
    <property type="entry name" value="Homeo_prospero_dom"/>
</dbReference>
<dbReference type="PANTHER" id="PTHR12198">
    <property type="entry name" value="HOMEOBOX PROTEIN PROSPERO/PROX-1/CEH-26"/>
    <property type="match status" value="1"/>
</dbReference>
<feature type="compositionally biased region" description="Basic and acidic residues" evidence="9">
    <location>
        <begin position="549"/>
        <end position="564"/>
    </location>
</feature>
<dbReference type="OMA" id="YGHLRMD"/>
<protein>
    <recommendedName>
        <fullName evidence="8">Homeobox protein prospero</fullName>
    </recommendedName>
</protein>
<feature type="compositionally biased region" description="Low complexity" evidence="9">
    <location>
        <begin position="102"/>
        <end position="123"/>
    </location>
</feature>
<organism evidence="11 12">
    <name type="scientific">Stegodyphus mimosarum</name>
    <name type="common">African social velvet spider</name>
    <dbReference type="NCBI Taxonomy" id="407821"/>
    <lineage>
        <taxon>Eukaryota</taxon>
        <taxon>Metazoa</taxon>
        <taxon>Ecdysozoa</taxon>
        <taxon>Arthropoda</taxon>
        <taxon>Chelicerata</taxon>
        <taxon>Arachnida</taxon>
        <taxon>Araneae</taxon>
        <taxon>Araneomorphae</taxon>
        <taxon>Entelegynae</taxon>
        <taxon>Eresoidea</taxon>
        <taxon>Eresidae</taxon>
        <taxon>Stegodyphus</taxon>
    </lineage>
</organism>
<comment type="subcellular location">
    <subcellularLocation>
        <location evidence="1">Nucleus</location>
    </subcellularLocation>
</comment>
<sequence>MMSSEEDPDMALLEDNKALSKSAKTKRVRQRVDAGEPRNSYASIPNFSSRPPQGSLPPSSLYSHHHHSNGYTSKMLCDLLGSGLRQLPTKEQDMIVLDTAEGSSRSNGGVNGSSPISLGPSPGRMYVNGGDLLYGRNLGPPESPERCSSGGSAASSNSHLLRDILQQGRAKRGETSVGHGRESPSCGGEVVSCSGSRPSEKLDDEDSNESKASCRMSAAAARASPSPAAARSPGGSSRGSSPGHPPNDSGATWQGEHSMLPPTANSSTSLEVKRARVETIVNNMLQGPTPRSNGSGAGLSDTQPPVNGCKKRKLYQPQQHESSHRNPMNGDNEIYDDDEDYCDDTNVSPLPKRRNCGNPELFTIKQQLRQMQQQLVAMQQQYMEMADGDSTDEDMPPIPSSSTPVVIERPRSVSTPEDLKPRIDAKPETMRTPKQAPSFVDYDNASMYDEQRRLVIDDQKEPSASSNTAEKPGIQELRQSCIVQPSPCPNLDIEWLSESLKAELSTSLFQAVDAVMSRCVQRKASMSKVNNSSQDQDPPKDPTLLSQMLDRKSPRTGKVIDRGTRVNGHGLCGLRTSPFPPDIATAPKPPFFFPLKPPTSVAATAAFLYGSPPQLPSLSLSQPYASPASSTPTPQDVPEQTEAMSLVVTPKKKRHKVTDTRLNQRAGQLCGLRSSESSQDVSPKYSGMLSVMPSSESIPPSHMYSHHPPPPPLVPVSLPTTVAIPNPSLNQSDLFHNFSYEHHRLSQHFASIEPPEDDGPPVGLHHTGPIHPLLPFHGHQRGSPDSLHLSHMKQDSGDMSDAGDSPATYDSSMAMISFLPSMHTSTLTPMHLRKAKLMFFYARYPSSAVLKMYFPDIKFNKNNTAQLVKWFSNFREFFYIQMEKYARQAMSEGIKTSEDLKVNTDSELLRVLNLHYNRNNHIEAPENFRYVVEQTLREFYKALVAGKDSEQSWKKSIYKIIARMDDNVPEYFKSPNFLETLE</sequence>
<reference evidence="11 12" key="1">
    <citation type="submission" date="2013-11" db="EMBL/GenBank/DDBJ databases">
        <title>Genome sequencing of Stegodyphus mimosarum.</title>
        <authorList>
            <person name="Bechsgaard J."/>
        </authorList>
    </citation>
    <scope>NUCLEOTIDE SEQUENCE [LARGE SCALE GENOMIC DNA]</scope>
</reference>
<evidence type="ECO:0000256" key="4">
    <source>
        <dbReference type="ARBA" id="ARBA00023125"/>
    </source>
</evidence>
<dbReference type="PANTHER" id="PTHR12198:SF0">
    <property type="entry name" value="HOMEOBOX PROTEIN PROSPERO"/>
    <property type="match status" value="1"/>
</dbReference>
<evidence type="ECO:0000256" key="8">
    <source>
        <dbReference type="ARBA" id="ARBA00067423"/>
    </source>
</evidence>
<dbReference type="Proteomes" id="UP000054359">
    <property type="component" value="Unassembled WGS sequence"/>
</dbReference>
<feature type="region of interest" description="Disordered" evidence="9">
    <location>
        <begin position="751"/>
        <end position="805"/>
    </location>
</feature>
<keyword evidence="4" id="KW-0238">DNA-binding</keyword>
<evidence type="ECO:0000256" key="3">
    <source>
        <dbReference type="ARBA" id="ARBA00023015"/>
    </source>
</evidence>
<evidence type="ECO:0000313" key="11">
    <source>
        <dbReference type="EMBL" id="KFM64362.1"/>
    </source>
</evidence>